<keyword evidence="1" id="KW-1185">Reference proteome</keyword>
<organism evidence="1 2">
    <name type="scientific">Raphanus sativus</name>
    <name type="common">Radish</name>
    <name type="synonym">Raphanus raphanistrum var. sativus</name>
    <dbReference type="NCBI Taxonomy" id="3726"/>
    <lineage>
        <taxon>Eukaryota</taxon>
        <taxon>Viridiplantae</taxon>
        <taxon>Streptophyta</taxon>
        <taxon>Embryophyta</taxon>
        <taxon>Tracheophyta</taxon>
        <taxon>Spermatophyta</taxon>
        <taxon>Magnoliopsida</taxon>
        <taxon>eudicotyledons</taxon>
        <taxon>Gunneridae</taxon>
        <taxon>Pentapetalae</taxon>
        <taxon>rosids</taxon>
        <taxon>malvids</taxon>
        <taxon>Brassicales</taxon>
        <taxon>Brassicaceae</taxon>
        <taxon>Brassiceae</taxon>
        <taxon>Raphanus</taxon>
    </lineage>
</organism>
<dbReference type="Gene3D" id="3.40.50.150">
    <property type="entry name" value="Vaccinia Virus protein VP39"/>
    <property type="match status" value="1"/>
</dbReference>
<dbReference type="KEGG" id="rsz:108809512"/>
<dbReference type="RefSeq" id="XP_018437152.2">
    <property type="nucleotide sequence ID" value="XM_018581650.2"/>
</dbReference>
<evidence type="ECO:0000313" key="1">
    <source>
        <dbReference type="Proteomes" id="UP000504610"/>
    </source>
</evidence>
<dbReference type="InterPro" id="IPR010719">
    <property type="entry name" value="MnmM_MeTrfase"/>
</dbReference>
<dbReference type="GeneID" id="108809512"/>
<reference evidence="2" key="2">
    <citation type="submission" date="2025-08" db="UniProtKB">
        <authorList>
            <consortium name="RefSeq"/>
        </authorList>
    </citation>
    <scope>IDENTIFICATION</scope>
    <source>
        <tissue evidence="2">Leaf</tissue>
    </source>
</reference>
<dbReference type="OrthoDB" id="2984at2759"/>
<dbReference type="CDD" id="cd02440">
    <property type="entry name" value="AdoMet_MTases"/>
    <property type="match status" value="1"/>
</dbReference>
<dbReference type="SUPFAM" id="SSF53335">
    <property type="entry name" value="S-adenosyl-L-methionine-dependent methyltransferases"/>
    <property type="match status" value="1"/>
</dbReference>
<dbReference type="PANTHER" id="PTHR35276:SF1">
    <property type="entry name" value="TRNA (MNM(5)S(2)U34)-METHYLTRANSFERASE, CHLOROPLASTIC"/>
    <property type="match status" value="1"/>
</dbReference>
<dbReference type="PANTHER" id="PTHR35276">
    <property type="entry name" value="S-ADENOSYL-L-METHIONINE-DEPENDENT METHYLTRANSFERASES SUPERFAMILY PROTEIN"/>
    <property type="match status" value="1"/>
</dbReference>
<dbReference type="Proteomes" id="UP000504610">
    <property type="component" value="Chromosome 6"/>
</dbReference>
<gene>
    <name evidence="2" type="primary">LOC108809512</name>
</gene>
<dbReference type="InterPro" id="IPR029063">
    <property type="entry name" value="SAM-dependent_MTases_sf"/>
</dbReference>
<evidence type="ECO:0000313" key="2">
    <source>
        <dbReference type="RefSeq" id="XP_018437152.2"/>
    </source>
</evidence>
<sequence>MCSRQMMCKKVKQLMYRPRTMYFHSSEPTYSLLGRILDYLQEKSQYSRAVIDLKAFVRFKRSAMAAGLFRAEMSMLLSSTLARTHSFPFRKTLKAFDPRIAMQRNPLPRTRRSRVSAFSSSSPSHPQNFPVPGLEDVFVGYLFGRKKATEVAHVVWEQVIRKGDTVVDATCGNGNDTLAMLKMVTDDSDGCGGCVYAMDIQKDAIESTSYLLDQSLGSKEKESVKLFNLCHSKMEEIVPENSCVRMVAFNLGYLPGGNKSVITVSNTTLLALKAAERVLMPGGLISLVVYIGHPGGREELGVVEAFGSGLPVSDWVCCKFQMLNRPLAPLLVFMFKREK</sequence>
<dbReference type="Pfam" id="PF06962">
    <property type="entry name" value="rRNA_methylase"/>
    <property type="match status" value="1"/>
</dbReference>
<accession>A0A6J0JNA8</accession>
<protein>
    <submittedName>
        <fullName evidence="2">Uncharacterized protein LOC108809512</fullName>
    </submittedName>
</protein>
<dbReference type="AlphaFoldDB" id="A0A6J0JNA8"/>
<name>A0A6J0JNA8_RAPSA</name>
<proteinExistence type="predicted"/>
<reference evidence="1" key="1">
    <citation type="journal article" date="2019" name="Database">
        <title>The radish genome database (RadishGD): an integrated information resource for radish genomics.</title>
        <authorList>
            <person name="Yu H.J."/>
            <person name="Baek S."/>
            <person name="Lee Y.J."/>
            <person name="Cho A."/>
            <person name="Mun J.H."/>
        </authorList>
    </citation>
    <scope>NUCLEOTIDE SEQUENCE [LARGE SCALE GENOMIC DNA]</scope>
    <source>
        <strain evidence="1">cv. WK10039</strain>
    </source>
</reference>